<dbReference type="InterPro" id="IPR007698">
    <property type="entry name" value="AlaDH/PNT_NAD(H)-bd"/>
</dbReference>
<dbReference type="PANTHER" id="PTHR10160">
    <property type="entry name" value="NAD(P) TRANSHYDROGENASE"/>
    <property type="match status" value="1"/>
</dbReference>
<dbReference type="Pfam" id="PF05222">
    <property type="entry name" value="AlaDh_PNT_N"/>
    <property type="match status" value="1"/>
</dbReference>
<dbReference type="GO" id="GO:0008750">
    <property type="term" value="F:proton-translocating NAD(P)+ transhydrogenase activity"/>
    <property type="evidence" value="ECO:0007669"/>
    <property type="project" value="UniProtKB-EC"/>
</dbReference>
<sequence length="214" mass="22106">MKIGVPKERLPEELRVAISPDTIRKMIALGFDIIIESGAGEGAFFSDTIFGKAGAQIAADAAEVFGAADIVLKVRPPSSGDSLNEVSLLKSGTILISSLGAMTNKPLMEALARQGVTAFAMELLPRITRAQSMDILSSQSNLAGYKAIIDAAGVLGRAFPMMMTAAGTIAPAKVFVMGVGVAGLQAIATAKRMGAVVTATDVRPATKEQVESLG</sequence>
<evidence type="ECO:0000259" key="8">
    <source>
        <dbReference type="SMART" id="SM01003"/>
    </source>
</evidence>
<evidence type="ECO:0000256" key="5">
    <source>
        <dbReference type="ARBA" id="ARBA00023027"/>
    </source>
</evidence>
<protein>
    <recommendedName>
        <fullName evidence="1">proton-translocating NAD(P)(+) transhydrogenase</fullName>
        <ecNumber evidence="1">7.1.1.1</ecNumber>
    </recommendedName>
</protein>
<dbReference type="GO" id="GO:0050661">
    <property type="term" value="F:NADP binding"/>
    <property type="evidence" value="ECO:0007669"/>
    <property type="project" value="TreeGrafter"/>
</dbReference>
<dbReference type="SMART" id="SM01002">
    <property type="entry name" value="AlaDh_PNT_C"/>
    <property type="match status" value="1"/>
</dbReference>
<organism evidence="9">
    <name type="scientific">marine metagenome</name>
    <dbReference type="NCBI Taxonomy" id="408172"/>
    <lineage>
        <taxon>unclassified sequences</taxon>
        <taxon>metagenomes</taxon>
        <taxon>ecological metagenomes</taxon>
    </lineage>
</organism>
<dbReference type="InterPro" id="IPR008143">
    <property type="entry name" value="Ala_DH/PNT_CS2"/>
</dbReference>
<dbReference type="EMBL" id="UINC01089664">
    <property type="protein sequence ID" value="SVC40944.1"/>
    <property type="molecule type" value="Genomic_DNA"/>
</dbReference>
<dbReference type="InterPro" id="IPR036291">
    <property type="entry name" value="NAD(P)-bd_dom_sf"/>
</dbReference>
<name>A0A382LW19_9ZZZZ</name>
<proteinExistence type="predicted"/>
<dbReference type="AlphaFoldDB" id="A0A382LW19"/>
<dbReference type="SUPFAM" id="SSF52283">
    <property type="entry name" value="Formate/glycerate dehydrogenase catalytic domain-like"/>
    <property type="match status" value="1"/>
</dbReference>
<evidence type="ECO:0000256" key="1">
    <source>
        <dbReference type="ARBA" id="ARBA00012943"/>
    </source>
</evidence>
<dbReference type="SUPFAM" id="SSF51735">
    <property type="entry name" value="NAD(P)-binding Rossmann-fold domains"/>
    <property type="match status" value="1"/>
</dbReference>
<feature type="non-terminal residue" evidence="9">
    <location>
        <position position="214"/>
    </location>
</feature>
<dbReference type="GO" id="GO:0006740">
    <property type="term" value="P:NADPH regeneration"/>
    <property type="evidence" value="ECO:0007669"/>
    <property type="project" value="TreeGrafter"/>
</dbReference>
<evidence type="ECO:0000259" key="7">
    <source>
        <dbReference type="SMART" id="SM01002"/>
    </source>
</evidence>
<dbReference type="Pfam" id="PF01262">
    <property type="entry name" value="AlaDh_PNT_C"/>
    <property type="match status" value="1"/>
</dbReference>
<feature type="domain" description="Alanine dehydrogenase/pyridine nucleotide transhydrogenase N-terminal" evidence="8">
    <location>
        <begin position="4"/>
        <end position="143"/>
    </location>
</feature>
<accession>A0A382LW19</accession>
<comment type="catalytic activity">
    <reaction evidence="6">
        <text>NAD(+) + NADPH + H(+)(in) = NADH + NADP(+) + H(+)(out)</text>
        <dbReference type="Rhea" id="RHEA:47992"/>
        <dbReference type="ChEBI" id="CHEBI:15378"/>
        <dbReference type="ChEBI" id="CHEBI:57540"/>
        <dbReference type="ChEBI" id="CHEBI:57783"/>
        <dbReference type="ChEBI" id="CHEBI:57945"/>
        <dbReference type="ChEBI" id="CHEBI:58349"/>
        <dbReference type="EC" id="7.1.1.1"/>
    </reaction>
</comment>
<evidence type="ECO:0000313" key="9">
    <source>
        <dbReference type="EMBL" id="SVC40944.1"/>
    </source>
</evidence>
<dbReference type="PROSITE" id="PS00837">
    <property type="entry name" value="ALADH_PNT_2"/>
    <property type="match status" value="1"/>
</dbReference>
<evidence type="ECO:0000256" key="6">
    <source>
        <dbReference type="ARBA" id="ARBA00048202"/>
    </source>
</evidence>
<keyword evidence="4" id="KW-1278">Translocase</keyword>
<feature type="domain" description="Alanine dehydrogenase/pyridine nucleotide transhydrogenase NAD(H)-binding" evidence="7">
    <location>
        <begin position="152"/>
        <end position="214"/>
    </location>
</feature>
<gene>
    <name evidence="9" type="ORF">METZ01_LOCUS293798</name>
</gene>
<dbReference type="GO" id="GO:0016491">
    <property type="term" value="F:oxidoreductase activity"/>
    <property type="evidence" value="ECO:0007669"/>
    <property type="project" value="InterPro"/>
</dbReference>
<keyword evidence="3" id="KW-0521">NADP</keyword>
<dbReference type="PANTHER" id="PTHR10160:SF19">
    <property type="entry name" value="PROTON-TRANSLOCATING NAD(P)(+) TRANSHYDROGENASE"/>
    <property type="match status" value="1"/>
</dbReference>
<evidence type="ECO:0000256" key="2">
    <source>
        <dbReference type="ARBA" id="ARBA00022741"/>
    </source>
</evidence>
<dbReference type="Gene3D" id="3.40.50.720">
    <property type="entry name" value="NAD(P)-binding Rossmann-like Domain"/>
    <property type="match status" value="2"/>
</dbReference>
<reference evidence="9" key="1">
    <citation type="submission" date="2018-05" db="EMBL/GenBank/DDBJ databases">
        <authorList>
            <person name="Lanie J.A."/>
            <person name="Ng W.-L."/>
            <person name="Kazmierczak K.M."/>
            <person name="Andrzejewski T.M."/>
            <person name="Davidsen T.M."/>
            <person name="Wayne K.J."/>
            <person name="Tettelin H."/>
            <person name="Glass J.I."/>
            <person name="Rusch D."/>
            <person name="Podicherti R."/>
            <person name="Tsui H.-C.T."/>
            <person name="Winkler M.E."/>
        </authorList>
    </citation>
    <scope>NUCLEOTIDE SEQUENCE</scope>
</reference>
<keyword evidence="2" id="KW-0547">Nucleotide-binding</keyword>
<keyword evidence="5" id="KW-0520">NAD</keyword>
<dbReference type="InterPro" id="IPR007886">
    <property type="entry name" value="AlaDH/PNT_N"/>
</dbReference>
<evidence type="ECO:0000256" key="4">
    <source>
        <dbReference type="ARBA" id="ARBA00022967"/>
    </source>
</evidence>
<dbReference type="SMART" id="SM01003">
    <property type="entry name" value="AlaDh_PNT_N"/>
    <property type="match status" value="1"/>
</dbReference>
<dbReference type="GO" id="GO:0005886">
    <property type="term" value="C:plasma membrane"/>
    <property type="evidence" value="ECO:0007669"/>
    <property type="project" value="TreeGrafter"/>
</dbReference>
<evidence type="ECO:0000256" key="3">
    <source>
        <dbReference type="ARBA" id="ARBA00022857"/>
    </source>
</evidence>
<dbReference type="EC" id="7.1.1.1" evidence="1"/>